<name>A0ABQ9IRS2_9CUCU</name>
<keyword evidence="2" id="KW-1185">Reference proteome</keyword>
<dbReference type="EMBL" id="JAPWTJ010003128">
    <property type="protein sequence ID" value="KAJ8961965.1"/>
    <property type="molecule type" value="Genomic_DNA"/>
</dbReference>
<evidence type="ECO:0000313" key="2">
    <source>
        <dbReference type="Proteomes" id="UP001162164"/>
    </source>
</evidence>
<evidence type="ECO:0000313" key="1">
    <source>
        <dbReference type="EMBL" id="KAJ8961965.1"/>
    </source>
</evidence>
<reference evidence="1" key="1">
    <citation type="journal article" date="2023" name="Insect Mol. Biol.">
        <title>Genome sequencing provides insights into the evolution of gene families encoding plant cell wall-degrading enzymes in longhorned beetles.</title>
        <authorList>
            <person name="Shin N.R."/>
            <person name="Okamura Y."/>
            <person name="Kirsch R."/>
            <person name="Pauchet Y."/>
        </authorList>
    </citation>
    <scope>NUCLEOTIDE SEQUENCE</scope>
    <source>
        <strain evidence="1">MMC_N1</strain>
    </source>
</reference>
<dbReference type="Proteomes" id="UP001162164">
    <property type="component" value="Unassembled WGS sequence"/>
</dbReference>
<proteinExistence type="predicted"/>
<sequence>MAVLIKKHQNSQGCTVALYTIGADVPSAYCKQRIYKQSTNKPKGALLFSTMPSCAWTTKYSLTNKGIPLL</sequence>
<gene>
    <name evidence="1" type="ORF">NQ317_004275</name>
</gene>
<accession>A0ABQ9IRS2</accession>
<protein>
    <submittedName>
        <fullName evidence="1">Uncharacterized protein</fullName>
    </submittedName>
</protein>
<comment type="caution">
    <text evidence="1">The sequence shown here is derived from an EMBL/GenBank/DDBJ whole genome shotgun (WGS) entry which is preliminary data.</text>
</comment>
<organism evidence="1 2">
    <name type="scientific">Molorchus minor</name>
    <dbReference type="NCBI Taxonomy" id="1323400"/>
    <lineage>
        <taxon>Eukaryota</taxon>
        <taxon>Metazoa</taxon>
        <taxon>Ecdysozoa</taxon>
        <taxon>Arthropoda</taxon>
        <taxon>Hexapoda</taxon>
        <taxon>Insecta</taxon>
        <taxon>Pterygota</taxon>
        <taxon>Neoptera</taxon>
        <taxon>Endopterygota</taxon>
        <taxon>Coleoptera</taxon>
        <taxon>Polyphaga</taxon>
        <taxon>Cucujiformia</taxon>
        <taxon>Chrysomeloidea</taxon>
        <taxon>Cerambycidae</taxon>
        <taxon>Lamiinae</taxon>
        <taxon>Monochamini</taxon>
        <taxon>Molorchus</taxon>
    </lineage>
</organism>